<dbReference type="InParanoid" id="A0A067MT66"/>
<accession>A0A067MT66</accession>
<dbReference type="HOGENOM" id="CLU_464583_0_0_1"/>
<feature type="region of interest" description="Disordered" evidence="2">
    <location>
        <begin position="315"/>
        <end position="336"/>
    </location>
</feature>
<evidence type="ECO:0000313" key="3">
    <source>
        <dbReference type="EMBL" id="KDQ18794.1"/>
    </source>
</evidence>
<dbReference type="Proteomes" id="UP000027195">
    <property type="component" value="Unassembled WGS sequence"/>
</dbReference>
<sequence>MNFLQLSGTEHQRAVNAWVENLLRETANRNERQACEAFECLLSAGSRADIWHAGLPDTVKASWPLLIAAFHATWPVSPKLLNADRALHARRMEREEDTARAKLEETVLVARRAVEAAREQEDYMWWGYLEEKNRLAFEARCEAAFDEDWAEFEEWERSAQVAREEDERVQREYEARETALEEEESAWQAQKERLDEDCRAMVAAMEAEGRRAAVELGIVRVLRVKEVLWAEAELEDRRREITTRRTKVPHVHQHSCTTAPKLPIVSTFTILYPPPSDAFAANVLEPTAKKPPDERDFESASRELAGAARARLRRGSTSNGWAMNINDPTRREFSTNDRRREAVVFPPTKHPTAELSTMPITRDLIHSLYLAISNNVVRLSIIDERFPPTKYPTALVLAIRTVHMGSTPFGHDFACLPHFIHPPAIHDRPVLTKHPTTYFHASFIANTSLSPSCVHVITRSARLVQPPPSGERPTLTKHPTTILGIALIVFHSPFPFKRDGPRSFHFIGPHIAVQRLNDCPALTKHPTGWLSVVAVVCISVPPRVDRSLRSFGPNKLPIVVQPTYNDGQLRSIEYPASEPTPPATIVLHV</sequence>
<reference evidence="4" key="1">
    <citation type="journal article" date="2014" name="Proc. Natl. Acad. Sci. U.S.A.">
        <title>Extensive sampling of basidiomycete genomes demonstrates inadequacy of the white-rot/brown-rot paradigm for wood decay fungi.</title>
        <authorList>
            <person name="Riley R."/>
            <person name="Salamov A.A."/>
            <person name="Brown D.W."/>
            <person name="Nagy L.G."/>
            <person name="Floudas D."/>
            <person name="Held B.W."/>
            <person name="Levasseur A."/>
            <person name="Lombard V."/>
            <person name="Morin E."/>
            <person name="Otillar R."/>
            <person name="Lindquist E.A."/>
            <person name="Sun H."/>
            <person name="LaButti K.M."/>
            <person name="Schmutz J."/>
            <person name="Jabbour D."/>
            <person name="Luo H."/>
            <person name="Baker S.E."/>
            <person name="Pisabarro A.G."/>
            <person name="Walton J.D."/>
            <person name="Blanchette R.A."/>
            <person name="Henrissat B."/>
            <person name="Martin F."/>
            <person name="Cullen D."/>
            <person name="Hibbett D.S."/>
            <person name="Grigoriev I.V."/>
        </authorList>
    </citation>
    <scope>NUCLEOTIDE SEQUENCE [LARGE SCALE GENOMIC DNA]</scope>
    <source>
        <strain evidence="4">FD-172 SS1</strain>
    </source>
</reference>
<keyword evidence="1" id="KW-0175">Coiled coil</keyword>
<name>A0A067MT66_BOTB1</name>
<evidence type="ECO:0000313" key="4">
    <source>
        <dbReference type="Proteomes" id="UP000027195"/>
    </source>
</evidence>
<gene>
    <name evidence="3" type="ORF">BOTBODRAFT_170801</name>
</gene>
<protein>
    <submittedName>
        <fullName evidence="3">Uncharacterized protein</fullName>
    </submittedName>
</protein>
<evidence type="ECO:0000256" key="1">
    <source>
        <dbReference type="SAM" id="Coils"/>
    </source>
</evidence>
<organism evidence="3 4">
    <name type="scientific">Botryobasidium botryosum (strain FD-172 SS1)</name>
    <dbReference type="NCBI Taxonomy" id="930990"/>
    <lineage>
        <taxon>Eukaryota</taxon>
        <taxon>Fungi</taxon>
        <taxon>Dikarya</taxon>
        <taxon>Basidiomycota</taxon>
        <taxon>Agaricomycotina</taxon>
        <taxon>Agaricomycetes</taxon>
        <taxon>Cantharellales</taxon>
        <taxon>Botryobasidiaceae</taxon>
        <taxon>Botryobasidium</taxon>
    </lineage>
</organism>
<proteinExistence type="predicted"/>
<feature type="coiled-coil region" evidence="1">
    <location>
        <begin position="152"/>
        <end position="197"/>
    </location>
</feature>
<dbReference type="AlphaFoldDB" id="A0A067MT66"/>
<evidence type="ECO:0000256" key="2">
    <source>
        <dbReference type="SAM" id="MobiDB-lite"/>
    </source>
</evidence>
<dbReference type="EMBL" id="KL198020">
    <property type="protein sequence ID" value="KDQ18794.1"/>
    <property type="molecule type" value="Genomic_DNA"/>
</dbReference>
<keyword evidence="4" id="KW-1185">Reference proteome</keyword>